<name>A0AAV8WQF5_9CUCU</name>
<dbReference type="Proteomes" id="UP001162156">
    <property type="component" value="Unassembled WGS sequence"/>
</dbReference>
<proteinExistence type="predicted"/>
<evidence type="ECO:0000313" key="2">
    <source>
        <dbReference type="EMBL" id="KAJ8929005.1"/>
    </source>
</evidence>
<evidence type="ECO:0000256" key="1">
    <source>
        <dbReference type="SAM" id="MobiDB-lite"/>
    </source>
</evidence>
<feature type="region of interest" description="Disordered" evidence="1">
    <location>
        <begin position="1"/>
        <end position="20"/>
    </location>
</feature>
<keyword evidence="3" id="KW-1185">Reference proteome</keyword>
<gene>
    <name evidence="2" type="ORF">NQ314_018364</name>
</gene>
<dbReference type="AlphaFoldDB" id="A0AAV8WQF5"/>
<sequence>MARHMGSLEDEVPNYGNTKDNIGEAINTENIRQYLTNGIYLEDSSIEIYGIKLYGSPWYV</sequence>
<dbReference type="EMBL" id="JANEYF010005154">
    <property type="protein sequence ID" value="KAJ8929005.1"/>
    <property type="molecule type" value="Genomic_DNA"/>
</dbReference>
<reference evidence="2" key="1">
    <citation type="journal article" date="2023" name="Insect Mol. Biol.">
        <title>Genome sequencing provides insights into the evolution of gene families encoding plant cell wall-degrading enzymes in longhorned beetles.</title>
        <authorList>
            <person name="Shin N.R."/>
            <person name="Okamura Y."/>
            <person name="Kirsch R."/>
            <person name="Pauchet Y."/>
        </authorList>
    </citation>
    <scope>NUCLEOTIDE SEQUENCE</scope>
    <source>
        <strain evidence="2">RBIC_L_NR</strain>
    </source>
</reference>
<evidence type="ECO:0000313" key="3">
    <source>
        <dbReference type="Proteomes" id="UP001162156"/>
    </source>
</evidence>
<accession>A0AAV8WQF5</accession>
<organism evidence="2 3">
    <name type="scientific">Rhamnusium bicolor</name>
    <dbReference type="NCBI Taxonomy" id="1586634"/>
    <lineage>
        <taxon>Eukaryota</taxon>
        <taxon>Metazoa</taxon>
        <taxon>Ecdysozoa</taxon>
        <taxon>Arthropoda</taxon>
        <taxon>Hexapoda</taxon>
        <taxon>Insecta</taxon>
        <taxon>Pterygota</taxon>
        <taxon>Neoptera</taxon>
        <taxon>Endopterygota</taxon>
        <taxon>Coleoptera</taxon>
        <taxon>Polyphaga</taxon>
        <taxon>Cucujiformia</taxon>
        <taxon>Chrysomeloidea</taxon>
        <taxon>Cerambycidae</taxon>
        <taxon>Lepturinae</taxon>
        <taxon>Rhagiini</taxon>
        <taxon>Rhamnusium</taxon>
    </lineage>
</organism>
<dbReference type="InterPro" id="IPR029052">
    <property type="entry name" value="Metallo-depent_PP-like"/>
</dbReference>
<comment type="caution">
    <text evidence="2">The sequence shown here is derived from an EMBL/GenBank/DDBJ whole genome shotgun (WGS) entry which is preliminary data.</text>
</comment>
<protein>
    <submittedName>
        <fullName evidence="2">Uncharacterized protein</fullName>
    </submittedName>
</protein>
<dbReference type="Gene3D" id="3.60.21.10">
    <property type="match status" value="1"/>
</dbReference>